<protein>
    <recommendedName>
        <fullName evidence="3">Type II toxin-antitoxin system RelE/ParE family toxin</fullName>
    </recommendedName>
</protein>
<dbReference type="SUPFAM" id="SSF143011">
    <property type="entry name" value="RelE-like"/>
    <property type="match status" value="1"/>
</dbReference>
<evidence type="ECO:0000256" key="1">
    <source>
        <dbReference type="ARBA" id="ARBA00022649"/>
    </source>
</evidence>
<organism evidence="2">
    <name type="scientific">Desulfobacca acetoxidans</name>
    <dbReference type="NCBI Taxonomy" id="60893"/>
    <lineage>
        <taxon>Bacteria</taxon>
        <taxon>Pseudomonadati</taxon>
        <taxon>Thermodesulfobacteriota</taxon>
        <taxon>Desulfobaccia</taxon>
        <taxon>Desulfobaccales</taxon>
        <taxon>Desulfobaccaceae</taxon>
        <taxon>Desulfobacca</taxon>
    </lineage>
</organism>
<dbReference type="AlphaFoldDB" id="A0A7V6A4G9"/>
<accession>A0A7V6A4G9</accession>
<dbReference type="InterPro" id="IPR035093">
    <property type="entry name" value="RelE/ParE_toxin_dom_sf"/>
</dbReference>
<dbReference type="InterPro" id="IPR007712">
    <property type="entry name" value="RelE/ParE_toxin"/>
</dbReference>
<name>A0A7V6A4G9_9BACT</name>
<dbReference type="EMBL" id="DTGR01000145">
    <property type="protein sequence ID" value="HHS29853.1"/>
    <property type="molecule type" value="Genomic_DNA"/>
</dbReference>
<comment type="caution">
    <text evidence="2">The sequence shown here is derived from an EMBL/GenBank/DDBJ whole genome shotgun (WGS) entry which is preliminary data.</text>
</comment>
<reference evidence="2" key="1">
    <citation type="journal article" date="2020" name="mSystems">
        <title>Genome- and Community-Level Interaction Insights into Carbon Utilization and Element Cycling Functions of Hydrothermarchaeota in Hydrothermal Sediment.</title>
        <authorList>
            <person name="Zhou Z."/>
            <person name="Liu Y."/>
            <person name="Xu W."/>
            <person name="Pan J."/>
            <person name="Luo Z.H."/>
            <person name="Li M."/>
        </authorList>
    </citation>
    <scope>NUCLEOTIDE SEQUENCE [LARGE SCALE GENOMIC DNA]</scope>
    <source>
        <strain evidence="2">SpSt-767</strain>
    </source>
</reference>
<proteinExistence type="predicted"/>
<dbReference type="Gene3D" id="3.30.2310.20">
    <property type="entry name" value="RelE-like"/>
    <property type="match status" value="1"/>
</dbReference>
<dbReference type="Pfam" id="PF05016">
    <property type="entry name" value="ParE_toxin"/>
    <property type="match status" value="1"/>
</dbReference>
<sequence length="86" mass="10326">MSYRVEIFREAEKTLETLDKVMDQRIRKKLRELAQAPLDPRLSKQMETAKDRRYSRVGDWRIIYRVNEASGTLDIIAIRPRSRAYR</sequence>
<evidence type="ECO:0008006" key="3">
    <source>
        <dbReference type="Google" id="ProtNLM"/>
    </source>
</evidence>
<keyword evidence="1" id="KW-1277">Toxin-antitoxin system</keyword>
<evidence type="ECO:0000313" key="2">
    <source>
        <dbReference type="EMBL" id="HHS29853.1"/>
    </source>
</evidence>
<gene>
    <name evidence="2" type="ORF">ENV52_09165</name>
</gene>